<dbReference type="PANTHER" id="PTHR43194:SF2">
    <property type="entry name" value="PEROXISOMAL MEMBRANE PROTEIN LPX1"/>
    <property type="match status" value="1"/>
</dbReference>
<feature type="signal peptide" evidence="3">
    <location>
        <begin position="1"/>
        <end position="17"/>
    </location>
</feature>
<keyword evidence="2 5" id="KW-0378">Hydrolase</keyword>
<dbReference type="InterPro" id="IPR002410">
    <property type="entry name" value="Peptidase_S33"/>
</dbReference>
<dbReference type="InterPro" id="IPR050228">
    <property type="entry name" value="Carboxylesterase_BioH"/>
</dbReference>
<evidence type="ECO:0000256" key="2">
    <source>
        <dbReference type="ARBA" id="ARBA00022801"/>
    </source>
</evidence>
<dbReference type="PANTHER" id="PTHR43194">
    <property type="entry name" value="HYDROLASE ALPHA/BETA FOLD FAMILY"/>
    <property type="match status" value="1"/>
</dbReference>
<dbReference type="Gene3D" id="3.40.50.1820">
    <property type="entry name" value="alpha/beta hydrolase"/>
    <property type="match status" value="1"/>
</dbReference>
<dbReference type="PRINTS" id="PR00793">
    <property type="entry name" value="PROAMNOPTASE"/>
</dbReference>
<comment type="caution">
    <text evidence="5">The sequence shown here is derived from an EMBL/GenBank/DDBJ whole genome shotgun (WGS) entry which is preliminary data.</text>
</comment>
<organism evidence="5 6">
    <name type="scientific">Chitinophaga qingshengii</name>
    <dbReference type="NCBI Taxonomy" id="1569794"/>
    <lineage>
        <taxon>Bacteria</taxon>
        <taxon>Pseudomonadati</taxon>
        <taxon>Bacteroidota</taxon>
        <taxon>Chitinophagia</taxon>
        <taxon>Chitinophagales</taxon>
        <taxon>Chitinophagaceae</taxon>
        <taxon>Chitinophaga</taxon>
    </lineage>
</organism>
<evidence type="ECO:0000313" key="6">
    <source>
        <dbReference type="Proteomes" id="UP000659124"/>
    </source>
</evidence>
<name>A0ABR7TTC5_9BACT</name>
<sequence>MLLFLIIFLYYPVVSHAQNNNVPDKYAGGKKLVTELSKILSPRGIQENYEATLGRTHQWVFVRGQDSSNPVILFIHGGPASPMAPVMWTWQRPLEEYFTMVQYDQRASGKSFLANDTTNLGATLHIDRYVDDAIELAEQLCRKYHKKKLILMGHSWGTIIGMRAALKRPDLFYVYIGAGQNINTVDNERVSFEFGLKEATRRKDTAAIRELQSIAPYPGNQPITRERIIIARKWPQEYGGLAAYRPVPAYFFNAPLLSPEYDKKDVAAIDEGNIFTLGRVMDEFLAVDFKHVKEFPIPVLMFMGRHDYTTPSEPTNAWLKKVKAPYKKGVWFENSSHLMMMEEPGKFLLTLVQDVRPLALK</sequence>
<proteinExistence type="inferred from homology"/>
<reference evidence="5 6" key="1">
    <citation type="submission" date="2020-09" db="EMBL/GenBank/DDBJ databases">
        <title>Genome sequences of type strains of Chitinophaga qingshengii and Chitinophaga varians.</title>
        <authorList>
            <person name="Kittiwongwattana C."/>
        </authorList>
    </citation>
    <scope>NUCLEOTIDE SEQUENCE [LARGE SCALE GENOMIC DNA]</scope>
    <source>
        <strain evidence="5 6">JCM 30026</strain>
    </source>
</reference>
<keyword evidence="3" id="KW-0732">Signal</keyword>
<comment type="similarity">
    <text evidence="1">Belongs to the peptidase S33 family.</text>
</comment>
<dbReference type="InterPro" id="IPR000073">
    <property type="entry name" value="AB_hydrolase_1"/>
</dbReference>
<dbReference type="EMBL" id="JACVFC010000003">
    <property type="protein sequence ID" value="MBC9932863.1"/>
    <property type="molecule type" value="Genomic_DNA"/>
</dbReference>
<dbReference type="Proteomes" id="UP000659124">
    <property type="component" value="Unassembled WGS sequence"/>
</dbReference>
<dbReference type="InterPro" id="IPR029058">
    <property type="entry name" value="AB_hydrolase_fold"/>
</dbReference>
<evidence type="ECO:0000256" key="1">
    <source>
        <dbReference type="ARBA" id="ARBA00010088"/>
    </source>
</evidence>
<gene>
    <name evidence="5" type="ORF">ICL07_20920</name>
</gene>
<keyword evidence="6" id="KW-1185">Reference proteome</keyword>
<dbReference type="GO" id="GO:0016787">
    <property type="term" value="F:hydrolase activity"/>
    <property type="evidence" value="ECO:0007669"/>
    <property type="project" value="UniProtKB-KW"/>
</dbReference>
<accession>A0ABR7TTC5</accession>
<dbReference type="SUPFAM" id="SSF53474">
    <property type="entry name" value="alpha/beta-Hydrolases"/>
    <property type="match status" value="1"/>
</dbReference>
<evidence type="ECO:0000259" key="4">
    <source>
        <dbReference type="Pfam" id="PF12697"/>
    </source>
</evidence>
<dbReference type="Pfam" id="PF12697">
    <property type="entry name" value="Abhydrolase_6"/>
    <property type="match status" value="1"/>
</dbReference>
<feature type="domain" description="AB hydrolase-1" evidence="4">
    <location>
        <begin position="72"/>
        <end position="347"/>
    </location>
</feature>
<feature type="chain" id="PRO_5045049212" evidence="3">
    <location>
        <begin position="18"/>
        <end position="361"/>
    </location>
</feature>
<evidence type="ECO:0000313" key="5">
    <source>
        <dbReference type="EMBL" id="MBC9932863.1"/>
    </source>
</evidence>
<protein>
    <submittedName>
        <fullName evidence="5">Alpha/beta hydrolase</fullName>
    </submittedName>
</protein>
<evidence type="ECO:0000256" key="3">
    <source>
        <dbReference type="SAM" id="SignalP"/>
    </source>
</evidence>